<feature type="non-terminal residue" evidence="1">
    <location>
        <position position="71"/>
    </location>
</feature>
<dbReference type="AlphaFoldDB" id="A0AAD8A0B8"/>
<reference evidence="1" key="1">
    <citation type="journal article" date="2023" name="IScience">
        <title>Live-bearing cockroach genome reveals convergent evolutionary mechanisms linked to viviparity in insects and beyond.</title>
        <authorList>
            <person name="Fouks B."/>
            <person name="Harrison M.C."/>
            <person name="Mikhailova A.A."/>
            <person name="Marchal E."/>
            <person name="English S."/>
            <person name="Carruthers M."/>
            <person name="Jennings E.C."/>
            <person name="Chiamaka E.L."/>
            <person name="Frigard R.A."/>
            <person name="Pippel M."/>
            <person name="Attardo G.M."/>
            <person name="Benoit J.B."/>
            <person name="Bornberg-Bauer E."/>
            <person name="Tobe S.S."/>
        </authorList>
    </citation>
    <scope>NUCLEOTIDE SEQUENCE</scope>
    <source>
        <strain evidence="1">Stay&amp;Tobe</strain>
    </source>
</reference>
<evidence type="ECO:0000313" key="2">
    <source>
        <dbReference type="Proteomes" id="UP001233999"/>
    </source>
</evidence>
<evidence type="ECO:0000313" key="1">
    <source>
        <dbReference type="EMBL" id="KAJ9589785.1"/>
    </source>
</evidence>
<feature type="non-terminal residue" evidence="1">
    <location>
        <position position="1"/>
    </location>
</feature>
<dbReference type="Proteomes" id="UP001233999">
    <property type="component" value="Unassembled WGS sequence"/>
</dbReference>
<sequence length="71" mass="7747">PTPLDIILKPCTLMTSMNPGRISTEIQRRLKHQYTNSGNTGANERGLGYVVSEQITAFQAKLSSTSSLILP</sequence>
<reference evidence="1" key="2">
    <citation type="submission" date="2023-05" db="EMBL/GenBank/DDBJ databases">
        <authorList>
            <person name="Fouks B."/>
        </authorList>
    </citation>
    <scope>NUCLEOTIDE SEQUENCE</scope>
    <source>
        <strain evidence="1">Stay&amp;Tobe</strain>
        <tissue evidence="1">Testes</tissue>
    </source>
</reference>
<proteinExistence type="predicted"/>
<protein>
    <submittedName>
        <fullName evidence="1">Uncharacterized protein</fullName>
    </submittedName>
</protein>
<name>A0AAD8A0B8_DIPPU</name>
<comment type="caution">
    <text evidence="1">The sequence shown here is derived from an EMBL/GenBank/DDBJ whole genome shotgun (WGS) entry which is preliminary data.</text>
</comment>
<gene>
    <name evidence="1" type="ORF">L9F63_027955</name>
</gene>
<accession>A0AAD8A0B8</accession>
<dbReference type="EMBL" id="JASPKZ010004834">
    <property type="protein sequence ID" value="KAJ9589785.1"/>
    <property type="molecule type" value="Genomic_DNA"/>
</dbReference>
<organism evidence="1 2">
    <name type="scientific">Diploptera punctata</name>
    <name type="common">Pacific beetle cockroach</name>
    <dbReference type="NCBI Taxonomy" id="6984"/>
    <lineage>
        <taxon>Eukaryota</taxon>
        <taxon>Metazoa</taxon>
        <taxon>Ecdysozoa</taxon>
        <taxon>Arthropoda</taxon>
        <taxon>Hexapoda</taxon>
        <taxon>Insecta</taxon>
        <taxon>Pterygota</taxon>
        <taxon>Neoptera</taxon>
        <taxon>Polyneoptera</taxon>
        <taxon>Dictyoptera</taxon>
        <taxon>Blattodea</taxon>
        <taxon>Blaberoidea</taxon>
        <taxon>Blaberidae</taxon>
        <taxon>Diplopterinae</taxon>
        <taxon>Diploptera</taxon>
    </lineage>
</organism>
<keyword evidence="2" id="KW-1185">Reference proteome</keyword>